<sequence>MSEEADLIAWQATPETGDTASTPFRNTCKEQVAATLSNIGEIEKDSV</sequence>
<reference evidence="2" key="1">
    <citation type="submission" date="2022-11" db="EMBL/GenBank/DDBJ databases">
        <title>Parathalassolutuus dongxingensis gen. nov., sp. nov., a novel member of family Oceanospirillaceae isolated from a coastal shrimp pond in Guangxi, China.</title>
        <authorList>
            <person name="Chen H."/>
        </authorList>
    </citation>
    <scope>NUCLEOTIDE SEQUENCE</scope>
    <source>
        <strain evidence="2">G-43</strain>
    </source>
</reference>
<gene>
    <name evidence="2" type="ORF">OUO13_19305</name>
</gene>
<feature type="compositionally biased region" description="Polar residues" evidence="1">
    <location>
        <begin position="13"/>
        <end position="23"/>
    </location>
</feature>
<comment type="caution">
    <text evidence="2">The sequence shown here is derived from an EMBL/GenBank/DDBJ whole genome shotgun (WGS) entry which is preliminary data.</text>
</comment>
<accession>A0A9X3ER22</accession>
<name>A0A9X3ER22_9GAMM</name>
<organism evidence="2 3">
    <name type="scientific">Parathalassolituus penaei</name>
    <dbReference type="NCBI Taxonomy" id="2997323"/>
    <lineage>
        <taxon>Bacteria</taxon>
        <taxon>Pseudomonadati</taxon>
        <taxon>Pseudomonadota</taxon>
        <taxon>Gammaproteobacteria</taxon>
        <taxon>Oceanospirillales</taxon>
        <taxon>Oceanospirillaceae</taxon>
        <taxon>Parathalassolituus</taxon>
    </lineage>
</organism>
<dbReference type="EMBL" id="JAPNOA010000059">
    <property type="protein sequence ID" value="MCY0967333.1"/>
    <property type="molecule type" value="Genomic_DNA"/>
</dbReference>
<dbReference type="Proteomes" id="UP001150830">
    <property type="component" value="Unassembled WGS sequence"/>
</dbReference>
<feature type="region of interest" description="Disordered" evidence="1">
    <location>
        <begin position="1"/>
        <end position="23"/>
    </location>
</feature>
<protein>
    <submittedName>
        <fullName evidence="2">Uncharacterized protein</fullName>
    </submittedName>
</protein>
<evidence type="ECO:0000256" key="1">
    <source>
        <dbReference type="SAM" id="MobiDB-lite"/>
    </source>
</evidence>
<proteinExistence type="predicted"/>
<evidence type="ECO:0000313" key="2">
    <source>
        <dbReference type="EMBL" id="MCY0967333.1"/>
    </source>
</evidence>
<evidence type="ECO:0000313" key="3">
    <source>
        <dbReference type="Proteomes" id="UP001150830"/>
    </source>
</evidence>
<dbReference type="AlphaFoldDB" id="A0A9X3ER22"/>
<keyword evidence="3" id="KW-1185">Reference proteome</keyword>
<dbReference type="RefSeq" id="WP_283175535.1">
    <property type="nucleotide sequence ID" value="NZ_JAPNOA010000059.1"/>
</dbReference>